<name>A0ABP5ZNS0_9MICO</name>
<comment type="caution">
    <text evidence="1">The sequence shown here is derived from an EMBL/GenBank/DDBJ whole genome shotgun (WGS) entry which is preliminary data.</text>
</comment>
<accession>A0ABP5ZNS0</accession>
<protein>
    <submittedName>
        <fullName evidence="1">Uncharacterized protein</fullName>
    </submittedName>
</protein>
<keyword evidence="2" id="KW-1185">Reference proteome</keyword>
<evidence type="ECO:0000313" key="1">
    <source>
        <dbReference type="EMBL" id="GAA2500585.1"/>
    </source>
</evidence>
<proteinExistence type="predicted"/>
<sequence>MYAADSAAWADAFGVHHSFLDRALQQRLRRLQDMEEELRSLYNAFKNAPDDELLLSIRSATRSMAQSVECLQIAIRQTSRGSA</sequence>
<dbReference type="Proteomes" id="UP001500730">
    <property type="component" value="Unassembled WGS sequence"/>
</dbReference>
<gene>
    <name evidence="1" type="ORF">GCM10009858_43610</name>
</gene>
<evidence type="ECO:0000313" key="2">
    <source>
        <dbReference type="Proteomes" id="UP001500730"/>
    </source>
</evidence>
<dbReference type="EMBL" id="BAAARE010000030">
    <property type="protein sequence ID" value="GAA2500585.1"/>
    <property type="molecule type" value="Genomic_DNA"/>
</dbReference>
<organism evidence="1 2">
    <name type="scientific">Terrabacter carboxydivorans</name>
    <dbReference type="NCBI Taxonomy" id="619730"/>
    <lineage>
        <taxon>Bacteria</taxon>
        <taxon>Bacillati</taxon>
        <taxon>Actinomycetota</taxon>
        <taxon>Actinomycetes</taxon>
        <taxon>Micrococcales</taxon>
        <taxon>Intrasporangiaceae</taxon>
        <taxon>Terrabacter</taxon>
    </lineage>
</organism>
<reference evidence="2" key="1">
    <citation type="journal article" date="2019" name="Int. J. Syst. Evol. Microbiol.">
        <title>The Global Catalogue of Microorganisms (GCM) 10K type strain sequencing project: providing services to taxonomists for standard genome sequencing and annotation.</title>
        <authorList>
            <consortium name="The Broad Institute Genomics Platform"/>
            <consortium name="The Broad Institute Genome Sequencing Center for Infectious Disease"/>
            <person name="Wu L."/>
            <person name="Ma J."/>
        </authorList>
    </citation>
    <scope>NUCLEOTIDE SEQUENCE [LARGE SCALE GENOMIC DNA]</scope>
    <source>
        <strain evidence="2">JCM 16259</strain>
    </source>
</reference>